<name>A0A518H2A6_9BACT</name>
<dbReference type="Pfam" id="PF06067">
    <property type="entry name" value="DUF932"/>
    <property type="match status" value="1"/>
</dbReference>
<dbReference type="Proteomes" id="UP000317835">
    <property type="component" value="Chromosome"/>
</dbReference>
<reference evidence="1 2" key="1">
    <citation type="submission" date="2019-02" db="EMBL/GenBank/DDBJ databases">
        <title>Deep-cultivation of Planctomycetes and their phenomic and genomic characterization uncovers novel biology.</title>
        <authorList>
            <person name="Wiegand S."/>
            <person name="Jogler M."/>
            <person name="Boedeker C."/>
            <person name="Pinto D."/>
            <person name="Vollmers J."/>
            <person name="Rivas-Marin E."/>
            <person name="Kohn T."/>
            <person name="Peeters S.H."/>
            <person name="Heuer A."/>
            <person name="Rast P."/>
            <person name="Oberbeckmann S."/>
            <person name="Bunk B."/>
            <person name="Jeske O."/>
            <person name="Meyerdierks A."/>
            <person name="Storesund J.E."/>
            <person name="Kallscheuer N."/>
            <person name="Luecker S."/>
            <person name="Lage O.M."/>
            <person name="Pohl T."/>
            <person name="Merkel B.J."/>
            <person name="Hornburger P."/>
            <person name="Mueller R.-W."/>
            <person name="Bruemmer F."/>
            <person name="Labrenz M."/>
            <person name="Spormann A.M."/>
            <person name="Op den Camp H."/>
            <person name="Overmann J."/>
            <person name="Amann R."/>
            <person name="Jetten M.S.M."/>
            <person name="Mascher T."/>
            <person name="Medema M.H."/>
            <person name="Devos D.P."/>
            <person name="Kaster A.-K."/>
            <person name="Ovreas L."/>
            <person name="Rohde M."/>
            <person name="Galperin M.Y."/>
            <person name="Jogler C."/>
        </authorList>
    </citation>
    <scope>NUCLEOTIDE SEQUENCE [LARGE SCALE GENOMIC DNA]</scope>
    <source>
        <strain evidence="1 2">ElP</strain>
    </source>
</reference>
<accession>A0A518H2A6</accession>
<evidence type="ECO:0000313" key="2">
    <source>
        <dbReference type="Proteomes" id="UP000317835"/>
    </source>
</evidence>
<dbReference type="EMBL" id="CP036426">
    <property type="protein sequence ID" value="QDV34981.1"/>
    <property type="molecule type" value="Genomic_DNA"/>
</dbReference>
<evidence type="ECO:0008006" key="3">
    <source>
        <dbReference type="Google" id="ProtNLM"/>
    </source>
</evidence>
<dbReference type="AlphaFoldDB" id="A0A518H2A6"/>
<sequence length="273" mass="30018">MSATQNLPAVLDTATLRRTCPSVFASEPWHRMSGRYRHVPTIEVVDILRDRGFFPVKAAQSRSRIEGKQAYTRHMLRFRHSDYLTPQTVGAELPELVLSNSHDGTAAYRFASGIFRLVCSNGLVVASSDFGSISVKHAGGADFSQRIIDATFRIVEDTPKVLQQIDAWKQLALPAPAQTAFAEAAHVLLDAPNITPDQLLTPRRSEDQPAPDGSRSLWATFNTVQEGALKGGISGTTPTGRRTTTRPVKAVDRDIRLNKALWTLTARMAELVD</sequence>
<organism evidence="1 2">
    <name type="scientific">Tautonia plasticadhaerens</name>
    <dbReference type="NCBI Taxonomy" id="2527974"/>
    <lineage>
        <taxon>Bacteria</taxon>
        <taxon>Pseudomonadati</taxon>
        <taxon>Planctomycetota</taxon>
        <taxon>Planctomycetia</taxon>
        <taxon>Isosphaerales</taxon>
        <taxon>Isosphaeraceae</taxon>
        <taxon>Tautonia</taxon>
    </lineage>
</organism>
<dbReference type="RefSeq" id="WP_145270260.1">
    <property type="nucleotide sequence ID" value="NZ_CP036426.1"/>
</dbReference>
<dbReference type="InterPro" id="IPR026325">
    <property type="entry name" value="DUF932"/>
</dbReference>
<dbReference type="OrthoDB" id="4554729at2"/>
<gene>
    <name evidence="1" type="ORF">ElP_28780</name>
</gene>
<keyword evidence="2" id="KW-1185">Reference proteome</keyword>
<evidence type="ECO:0000313" key="1">
    <source>
        <dbReference type="EMBL" id="QDV34981.1"/>
    </source>
</evidence>
<protein>
    <recommendedName>
        <fullName evidence="3">DUF945 domain-containing protein</fullName>
    </recommendedName>
</protein>
<proteinExistence type="predicted"/>
<dbReference type="KEGG" id="tpla:ElP_28780"/>